<feature type="domain" description="Pyrrolo-quinoline quinone repeat" evidence="3">
    <location>
        <begin position="252"/>
        <end position="374"/>
    </location>
</feature>
<reference evidence="4 5" key="1">
    <citation type="submission" date="2020-09" db="EMBL/GenBank/DDBJ databases">
        <title>A novel species.</title>
        <authorList>
            <person name="Gao J."/>
        </authorList>
    </citation>
    <scope>NUCLEOTIDE SEQUENCE [LARGE SCALE GENOMIC DNA]</scope>
    <source>
        <strain evidence="4 5">CRXT-Y-14</strain>
    </source>
</reference>
<evidence type="ECO:0000313" key="5">
    <source>
        <dbReference type="Proteomes" id="UP000516428"/>
    </source>
</evidence>
<dbReference type="PANTHER" id="PTHR34512">
    <property type="entry name" value="CELL SURFACE PROTEIN"/>
    <property type="match status" value="1"/>
</dbReference>
<dbReference type="InterPro" id="IPR015943">
    <property type="entry name" value="WD40/YVTN_repeat-like_dom_sf"/>
</dbReference>
<dbReference type="Pfam" id="PF13360">
    <property type="entry name" value="PQQ_2"/>
    <property type="match status" value="1"/>
</dbReference>
<feature type="compositionally biased region" description="Low complexity" evidence="1">
    <location>
        <begin position="111"/>
        <end position="137"/>
    </location>
</feature>
<gene>
    <name evidence="4" type="ORF">IAG42_20590</name>
</gene>
<dbReference type="PANTHER" id="PTHR34512:SF30">
    <property type="entry name" value="OUTER MEMBRANE PROTEIN ASSEMBLY FACTOR BAMB"/>
    <property type="match status" value="1"/>
</dbReference>
<sequence length="634" mass="65082">MTQPPPQPPNDPQQPPQVPLGKNPEPQDAPAAPAAPPTPPAGGFGAPTPPPAGGFGAPTPPPPQGGPGYGYPQAPQGAPQTPPPPAAPPQGGAPGYGYPAQPQQPQPPTPAYGQQQYGQQPYGQPQPGQQQYGYPQPSTTPMAPVNGGGNGGGKSVSPIVWIVTAAVVVIALIVGGGIMYAGSSDDGKSDTTAGGEKGGEGTTGKGGGGGGFGGAGEEKVPGNTSAQIAFQLPAPKVAKDNVDSVMGSWLTDKTYAKSGVNEIVGYDPATGKEQWTLPLSGQTCGFTPTVTKDALAAVVAEDAKRPKDGMHKTCSQVTLFNVNTGEKVWTTSIGSGEQAVPFEELSFVGDTLAAGGGLRGGAAFDVKTGKPLWKPQQGSCEDVGYAGGAQLVAVRKCGDFDNEKYEVQLLDPKSGQPKWSYKLAAGVDNAKILSTDPVVIGVGAGDNSAGTVSDIFSMDANGKLITKIAIDDEKYDFDCEVGKIDGCKKIVVGNGRVYLATQQHDAGGDIGQTNEIVSYDLKTGKTTADRADGGEYEIFPMRMDGGNILAFKRGPYDKGSEVVTIEPKAMKQTTLLVAPNTEPVKNAISAMVPGSSSSELLYSNGRLYFGKGLISKPYSADEKQYTALGFVANG</sequence>
<dbReference type="SUPFAM" id="SSF50998">
    <property type="entry name" value="Quinoprotein alcohol dehydrogenase-like"/>
    <property type="match status" value="1"/>
</dbReference>
<keyword evidence="2" id="KW-0812">Transmembrane</keyword>
<dbReference type="KEGG" id="sxn:IAG42_20590"/>
<dbReference type="RefSeq" id="WP_188338436.1">
    <property type="nucleotide sequence ID" value="NZ_CP061281.1"/>
</dbReference>
<dbReference type="Gene3D" id="2.130.10.10">
    <property type="entry name" value="YVTN repeat-like/Quinoprotein amine dehydrogenase"/>
    <property type="match status" value="1"/>
</dbReference>
<organism evidence="4 5">
    <name type="scientific">Streptomyces xanthii</name>
    <dbReference type="NCBI Taxonomy" id="2768069"/>
    <lineage>
        <taxon>Bacteria</taxon>
        <taxon>Bacillati</taxon>
        <taxon>Actinomycetota</taxon>
        <taxon>Actinomycetes</taxon>
        <taxon>Kitasatosporales</taxon>
        <taxon>Streptomycetaceae</taxon>
        <taxon>Streptomyces</taxon>
    </lineage>
</organism>
<evidence type="ECO:0000256" key="1">
    <source>
        <dbReference type="SAM" id="MobiDB-lite"/>
    </source>
</evidence>
<dbReference type="InterPro" id="IPR002372">
    <property type="entry name" value="PQQ_rpt_dom"/>
</dbReference>
<feature type="region of interest" description="Disordered" evidence="1">
    <location>
        <begin position="181"/>
        <end position="220"/>
    </location>
</feature>
<protein>
    <submittedName>
        <fullName evidence="4">PQQ-binding-like beta-propeller repeat protein</fullName>
    </submittedName>
</protein>
<dbReference type="Proteomes" id="UP000516428">
    <property type="component" value="Chromosome"/>
</dbReference>
<evidence type="ECO:0000259" key="3">
    <source>
        <dbReference type="Pfam" id="PF13360"/>
    </source>
</evidence>
<keyword evidence="5" id="KW-1185">Reference proteome</keyword>
<evidence type="ECO:0000256" key="2">
    <source>
        <dbReference type="SAM" id="Phobius"/>
    </source>
</evidence>
<name>A0A7H1BAJ1_9ACTN</name>
<proteinExistence type="predicted"/>
<feature type="compositionally biased region" description="Pro residues" evidence="1">
    <location>
        <begin position="1"/>
        <end position="18"/>
    </location>
</feature>
<feature type="compositionally biased region" description="Pro residues" evidence="1">
    <location>
        <begin position="47"/>
        <end position="65"/>
    </location>
</feature>
<feature type="compositionally biased region" description="Low complexity" evidence="1">
    <location>
        <begin position="70"/>
        <end position="79"/>
    </location>
</feature>
<evidence type="ECO:0000313" key="4">
    <source>
        <dbReference type="EMBL" id="QNS05746.1"/>
    </source>
</evidence>
<keyword evidence="2" id="KW-0472">Membrane</keyword>
<dbReference type="InterPro" id="IPR011047">
    <property type="entry name" value="Quinoprotein_ADH-like_sf"/>
</dbReference>
<dbReference type="AlphaFoldDB" id="A0A7H1BAJ1"/>
<feature type="transmembrane region" description="Helical" evidence="2">
    <location>
        <begin position="159"/>
        <end position="181"/>
    </location>
</feature>
<keyword evidence="2" id="KW-1133">Transmembrane helix</keyword>
<feature type="region of interest" description="Disordered" evidence="1">
    <location>
        <begin position="1"/>
        <end position="152"/>
    </location>
</feature>
<accession>A0A7H1BAJ1</accession>
<dbReference type="EMBL" id="CP061281">
    <property type="protein sequence ID" value="QNS05746.1"/>
    <property type="molecule type" value="Genomic_DNA"/>
</dbReference>
<feature type="compositionally biased region" description="Gly residues" evidence="1">
    <location>
        <begin position="200"/>
        <end position="215"/>
    </location>
</feature>